<sequence>MGRTAVGGIALHPVEALWCHASGALELDTKLQAQLAVLAGELLPVAYNDLRQRGIVPTIEGAALRFRARDDGADVRLHVASSDAPATLALLAQGDWLALVDEALEIIYYTATTPGWGALPAGPLPEALAAAGLQVASGMKFGTRYRVYRNGESHAAWLMHQLRDGDSWLDIVRAVRVAHGVRKQLVASDGERCLALKWVKP</sequence>
<dbReference type="GO" id="GO:0006388">
    <property type="term" value="P:tRNA splicing, via endonucleolytic cleavage and ligation"/>
    <property type="evidence" value="ECO:0007669"/>
    <property type="project" value="InterPro"/>
</dbReference>
<name>A0A075HDQ0_9EURY</name>
<keyword evidence="2" id="KW-0378">Hydrolase</keyword>
<accession>A0A075HDQ0</accession>
<dbReference type="GO" id="GO:0003676">
    <property type="term" value="F:nucleic acid binding"/>
    <property type="evidence" value="ECO:0007669"/>
    <property type="project" value="InterPro"/>
</dbReference>
<dbReference type="SUPFAM" id="SSF53032">
    <property type="entry name" value="tRNA-intron endonuclease catalytic domain-like"/>
    <property type="match status" value="1"/>
</dbReference>
<evidence type="ECO:0000259" key="1">
    <source>
        <dbReference type="Pfam" id="PF01974"/>
    </source>
</evidence>
<dbReference type="AlphaFoldDB" id="A0A075HDQ0"/>
<organism evidence="2">
    <name type="scientific">uncultured marine group II/III euryarchaeote KM3_61_H04</name>
    <dbReference type="NCBI Taxonomy" id="1456471"/>
    <lineage>
        <taxon>Archaea</taxon>
        <taxon>Methanobacteriati</taxon>
        <taxon>Methanobacteriota</taxon>
        <taxon>environmental samples</taxon>
    </lineage>
</organism>
<reference evidence="2" key="1">
    <citation type="journal article" date="2014" name="Genome Biol. Evol.">
        <title>Pangenome evidence for extensive interdomain horizontal transfer affecting lineage core and shell genes in uncultured planktonic thaumarchaeota and euryarchaeota.</title>
        <authorList>
            <person name="Deschamps P."/>
            <person name="Zivanovic Y."/>
            <person name="Moreira D."/>
            <person name="Rodriguez-Valera F."/>
            <person name="Lopez-Garcia P."/>
        </authorList>
    </citation>
    <scope>NUCLEOTIDE SEQUENCE</scope>
</reference>
<dbReference type="GO" id="GO:0000213">
    <property type="term" value="F:tRNA-intron lyase activity"/>
    <property type="evidence" value="ECO:0007669"/>
    <property type="project" value="InterPro"/>
</dbReference>
<proteinExistence type="predicted"/>
<dbReference type="Pfam" id="PF01974">
    <property type="entry name" value="tRNA_int_endo"/>
    <property type="match status" value="1"/>
</dbReference>
<dbReference type="InterPro" id="IPR011856">
    <property type="entry name" value="tRNA_endonuc-like_dom_sf"/>
</dbReference>
<protein>
    <submittedName>
        <fullName evidence="2">tRNA splicing endonuclease</fullName>
    </submittedName>
</protein>
<dbReference type="Gene3D" id="3.40.1350.10">
    <property type="match status" value="1"/>
</dbReference>
<keyword evidence="2" id="KW-0540">Nuclease</keyword>
<dbReference type="EMBL" id="KF900970">
    <property type="protein sequence ID" value="AIF13335.1"/>
    <property type="molecule type" value="Genomic_DNA"/>
</dbReference>
<evidence type="ECO:0000313" key="2">
    <source>
        <dbReference type="EMBL" id="AIF13335.1"/>
    </source>
</evidence>
<dbReference type="CDD" id="cd22363">
    <property type="entry name" value="tRNA-intron_lyase_C"/>
    <property type="match status" value="1"/>
</dbReference>
<dbReference type="InterPro" id="IPR006677">
    <property type="entry name" value="tRNA_intron_Endonuc_cat-like"/>
</dbReference>
<dbReference type="InterPro" id="IPR036167">
    <property type="entry name" value="tRNA_intron_Endo_cat-like_sf"/>
</dbReference>
<feature type="domain" description="tRNA intron endonuclease catalytic" evidence="1">
    <location>
        <begin position="128"/>
        <end position="186"/>
    </location>
</feature>
<keyword evidence="2" id="KW-0255">Endonuclease</keyword>